<feature type="domain" description="ABC transporter" evidence="4">
    <location>
        <begin position="5"/>
        <end position="228"/>
    </location>
</feature>
<dbReference type="PANTHER" id="PTHR24220:SF86">
    <property type="entry name" value="ABC TRANSPORTER ABCH.1"/>
    <property type="match status" value="1"/>
</dbReference>
<gene>
    <name evidence="5" type="ORF">DGMP_06230</name>
</gene>
<dbReference type="SMART" id="SM00382">
    <property type="entry name" value="AAA"/>
    <property type="match status" value="1"/>
</dbReference>
<dbReference type="InterPro" id="IPR017911">
    <property type="entry name" value="MacB-like_ATP-bd"/>
</dbReference>
<dbReference type="InterPro" id="IPR003439">
    <property type="entry name" value="ABC_transporter-like_ATP-bd"/>
</dbReference>
<evidence type="ECO:0000313" key="5">
    <source>
        <dbReference type="EMBL" id="BCL59930.1"/>
    </source>
</evidence>
<keyword evidence="2" id="KW-0547">Nucleotide-binding</keyword>
<dbReference type="InterPro" id="IPR017871">
    <property type="entry name" value="ABC_transporter-like_CS"/>
</dbReference>
<dbReference type="InterPro" id="IPR015854">
    <property type="entry name" value="ABC_transpr_LolD-like"/>
</dbReference>
<dbReference type="AlphaFoldDB" id="A0A8D5JNA9"/>
<sequence>MSVLLEAVNISRSFISGDSPCLALAPLSLVVEKGEFLVVTGRSGAGKSTLLHLLSGLDLPSQGEIFFKNRSLSRMNEMEIARLRNSSFGFIFQTPHLLSDRTILENVAMPFSYGEPVAHGTVDKRCRELLAYAGLEELIHRFPGTLSGGEMQRVVFARALVREPEIIFADEPTGSLDGGNSRKIMELLARQVNKGCTVVMVSHDPEAGSFGTRTLHLEKVESAEGVHS</sequence>
<reference evidence="5" key="1">
    <citation type="submission" date="2020-09" db="EMBL/GenBank/DDBJ databases">
        <title>Desulfogranum mesoprofundum gen. nov., sp. nov., a novel mesophilic, sulfate-reducing chemolithoautotroph isolated from a deep-sea hydrothermal vent chimney in the Suiyo Seamount.</title>
        <authorList>
            <person name="Hashimoto Y."/>
            <person name="Nakagawa S."/>
        </authorList>
    </citation>
    <scope>NUCLEOTIDE SEQUENCE</scope>
    <source>
        <strain evidence="5">KT2</strain>
    </source>
</reference>
<evidence type="ECO:0000313" key="6">
    <source>
        <dbReference type="Proteomes" id="UP000826725"/>
    </source>
</evidence>
<accession>A0A8D5JNA9</accession>
<dbReference type="RefSeq" id="WP_228856107.1">
    <property type="nucleotide sequence ID" value="NZ_AP024086.1"/>
</dbReference>
<dbReference type="GO" id="GO:0005886">
    <property type="term" value="C:plasma membrane"/>
    <property type="evidence" value="ECO:0007669"/>
    <property type="project" value="TreeGrafter"/>
</dbReference>
<dbReference type="PROSITE" id="PS50893">
    <property type="entry name" value="ABC_TRANSPORTER_2"/>
    <property type="match status" value="1"/>
</dbReference>
<evidence type="ECO:0000256" key="1">
    <source>
        <dbReference type="ARBA" id="ARBA00022448"/>
    </source>
</evidence>
<dbReference type="EMBL" id="AP024086">
    <property type="protein sequence ID" value="BCL59930.1"/>
    <property type="molecule type" value="Genomic_DNA"/>
</dbReference>
<dbReference type="GO" id="GO:0016887">
    <property type="term" value="F:ATP hydrolysis activity"/>
    <property type="evidence" value="ECO:0007669"/>
    <property type="project" value="InterPro"/>
</dbReference>
<dbReference type="CDD" id="cd03255">
    <property type="entry name" value="ABC_MJ0796_LolCDE_FtsE"/>
    <property type="match status" value="1"/>
</dbReference>
<evidence type="ECO:0000256" key="2">
    <source>
        <dbReference type="ARBA" id="ARBA00022741"/>
    </source>
</evidence>
<protein>
    <submittedName>
        <fullName evidence="5">ABC transporter ATP-binding protein</fullName>
    </submittedName>
</protein>
<evidence type="ECO:0000256" key="3">
    <source>
        <dbReference type="ARBA" id="ARBA00022840"/>
    </source>
</evidence>
<dbReference type="GO" id="GO:0005524">
    <property type="term" value="F:ATP binding"/>
    <property type="evidence" value="ECO:0007669"/>
    <property type="project" value="UniProtKB-KW"/>
</dbReference>
<keyword evidence="3 5" id="KW-0067">ATP-binding</keyword>
<dbReference type="InterPro" id="IPR003593">
    <property type="entry name" value="AAA+_ATPase"/>
</dbReference>
<dbReference type="KEGG" id="dbk:DGMP_06230"/>
<keyword evidence="1" id="KW-0813">Transport</keyword>
<dbReference type="PROSITE" id="PS00211">
    <property type="entry name" value="ABC_TRANSPORTER_1"/>
    <property type="match status" value="1"/>
</dbReference>
<dbReference type="Pfam" id="PF00005">
    <property type="entry name" value="ABC_tran"/>
    <property type="match status" value="1"/>
</dbReference>
<evidence type="ECO:0000259" key="4">
    <source>
        <dbReference type="PROSITE" id="PS50893"/>
    </source>
</evidence>
<dbReference type="Proteomes" id="UP000826725">
    <property type="component" value="Chromosome"/>
</dbReference>
<organism evidence="5 6">
    <name type="scientific">Desulfomarina profundi</name>
    <dbReference type="NCBI Taxonomy" id="2772557"/>
    <lineage>
        <taxon>Bacteria</taxon>
        <taxon>Pseudomonadati</taxon>
        <taxon>Thermodesulfobacteriota</taxon>
        <taxon>Desulfobulbia</taxon>
        <taxon>Desulfobulbales</taxon>
        <taxon>Desulfobulbaceae</taxon>
        <taxon>Desulfomarina</taxon>
    </lineage>
</organism>
<keyword evidence="6" id="KW-1185">Reference proteome</keyword>
<dbReference type="PANTHER" id="PTHR24220">
    <property type="entry name" value="IMPORT ATP-BINDING PROTEIN"/>
    <property type="match status" value="1"/>
</dbReference>
<dbReference type="GO" id="GO:0022857">
    <property type="term" value="F:transmembrane transporter activity"/>
    <property type="evidence" value="ECO:0007669"/>
    <property type="project" value="TreeGrafter"/>
</dbReference>
<name>A0A8D5JNA9_9BACT</name>
<proteinExistence type="predicted"/>